<keyword evidence="2" id="KW-1185">Reference proteome</keyword>
<gene>
    <name evidence="1" type="ORF">PCOR1329_LOCUS18873</name>
</gene>
<proteinExistence type="predicted"/>
<dbReference type="EMBL" id="CAUYUJ010005969">
    <property type="protein sequence ID" value="CAK0815644.1"/>
    <property type="molecule type" value="Genomic_DNA"/>
</dbReference>
<organism evidence="1 2">
    <name type="scientific">Prorocentrum cordatum</name>
    <dbReference type="NCBI Taxonomy" id="2364126"/>
    <lineage>
        <taxon>Eukaryota</taxon>
        <taxon>Sar</taxon>
        <taxon>Alveolata</taxon>
        <taxon>Dinophyceae</taxon>
        <taxon>Prorocentrales</taxon>
        <taxon>Prorocentraceae</taxon>
        <taxon>Prorocentrum</taxon>
    </lineage>
</organism>
<reference evidence="1" key="1">
    <citation type="submission" date="2023-10" db="EMBL/GenBank/DDBJ databases">
        <authorList>
            <person name="Chen Y."/>
            <person name="Shah S."/>
            <person name="Dougan E. K."/>
            <person name="Thang M."/>
            <person name="Chan C."/>
        </authorList>
    </citation>
    <scope>NUCLEOTIDE SEQUENCE [LARGE SCALE GENOMIC DNA]</scope>
</reference>
<evidence type="ECO:0000313" key="1">
    <source>
        <dbReference type="EMBL" id="CAK0815644.1"/>
    </source>
</evidence>
<evidence type="ECO:0000313" key="2">
    <source>
        <dbReference type="Proteomes" id="UP001189429"/>
    </source>
</evidence>
<accession>A0ABN9R9S8</accession>
<name>A0ABN9R9S8_9DINO</name>
<sequence length="122" mass="13472">MLKLQCSDRAFALYDDEPALGSIHQITASAVTQEEWVLFCDPSDPDLEAFIVPKGADLDDSDADIEAHHAQKFLSLHHYSDGNVLNDMFVAPDGARIPRLSMVQSHAMATFTSFQRPLGALR</sequence>
<comment type="caution">
    <text evidence="1">The sequence shown here is derived from an EMBL/GenBank/DDBJ whole genome shotgun (WGS) entry which is preliminary data.</text>
</comment>
<protein>
    <recommendedName>
        <fullName evidence="3">Anaphase-promoting complex subunit 1</fullName>
    </recommendedName>
</protein>
<dbReference type="Proteomes" id="UP001189429">
    <property type="component" value="Unassembled WGS sequence"/>
</dbReference>
<evidence type="ECO:0008006" key="3">
    <source>
        <dbReference type="Google" id="ProtNLM"/>
    </source>
</evidence>